<comment type="caution">
    <text evidence="3">The sequence shown here is derived from an EMBL/GenBank/DDBJ whole genome shotgun (WGS) entry which is preliminary data.</text>
</comment>
<evidence type="ECO:0000313" key="3">
    <source>
        <dbReference type="EMBL" id="OLQ06796.1"/>
    </source>
</evidence>
<dbReference type="SUPFAM" id="SSF53098">
    <property type="entry name" value="Ribonuclease H-like"/>
    <property type="match status" value="1"/>
</dbReference>
<dbReference type="GO" id="GO:0005737">
    <property type="term" value="C:cytoplasm"/>
    <property type="evidence" value="ECO:0007669"/>
    <property type="project" value="UniProtKB-ARBA"/>
</dbReference>
<dbReference type="PROSITE" id="PS50800">
    <property type="entry name" value="SAP"/>
    <property type="match status" value="1"/>
</dbReference>
<feature type="region of interest" description="Disordered" evidence="1">
    <location>
        <begin position="427"/>
        <end position="458"/>
    </location>
</feature>
<feature type="region of interest" description="Disordered" evidence="1">
    <location>
        <begin position="1334"/>
        <end position="1364"/>
    </location>
</feature>
<dbReference type="Gene3D" id="3.30.420.10">
    <property type="entry name" value="Ribonuclease H-like superfamily/Ribonuclease H"/>
    <property type="match status" value="1"/>
</dbReference>
<feature type="region of interest" description="Disordered" evidence="1">
    <location>
        <begin position="1396"/>
        <end position="1422"/>
    </location>
</feature>
<keyword evidence="4" id="KW-1185">Reference proteome</keyword>
<feature type="compositionally biased region" description="Basic and acidic residues" evidence="1">
    <location>
        <begin position="2761"/>
        <end position="2788"/>
    </location>
</feature>
<feature type="compositionally biased region" description="Basic and acidic residues" evidence="1">
    <location>
        <begin position="706"/>
        <end position="730"/>
    </location>
</feature>
<evidence type="ECO:0000256" key="1">
    <source>
        <dbReference type="SAM" id="MobiDB-lite"/>
    </source>
</evidence>
<evidence type="ECO:0000259" key="2">
    <source>
        <dbReference type="PROSITE" id="PS50800"/>
    </source>
</evidence>
<feature type="compositionally biased region" description="Low complexity" evidence="1">
    <location>
        <begin position="573"/>
        <end position="595"/>
    </location>
</feature>
<feature type="region of interest" description="Disordered" evidence="1">
    <location>
        <begin position="357"/>
        <end position="390"/>
    </location>
</feature>
<feature type="region of interest" description="Disordered" evidence="1">
    <location>
        <begin position="2761"/>
        <end position="2805"/>
    </location>
</feature>
<dbReference type="Pfam" id="PF07727">
    <property type="entry name" value="RVT_2"/>
    <property type="match status" value="1"/>
</dbReference>
<dbReference type="Proteomes" id="UP000186817">
    <property type="component" value="Unassembled WGS sequence"/>
</dbReference>
<name>A0A1Q9EH84_SYMMI</name>
<feature type="compositionally biased region" description="Basic and acidic residues" evidence="1">
    <location>
        <begin position="1350"/>
        <end position="1361"/>
    </location>
</feature>
<dbReference type="OrthoDB" id="432073at2759"/>
<accession>A0A1Q9EH84</accession>
<organism evidence="3 4">
    <name type="scientific">Symbiodinium microadriaticum</name>
    <name type="common">Dinoflagellate</name>
    <name type="synonym">Zooxanthella microadriatica</name>
    <dbReference type="NCBI Taxonomy" id="2951"/>
    <lineage>
        <taxon>Eukaryota</taxon>
        <taxon>Sar</taxon>
        <taxon>Alveolata</taxon>
        <taxon>Dinophyceae</taxon>
        <taxon>Suessiales</taxon>
        <taxon>Symbiodiniaceae</taxon>
        <taxon>Symbiodinium</taxon>
    </lineage>
</organism>
<dbReference type="EMBL" id="LSRX01000152">
    <property type="protein sequence ID" value="OLQ06796.1"/>
    <property type="molecule type" value="Genomic_DNA"/>
</dbReference>
<dbReference type="InterPro" id="IPR036397">
    <property type="entry name" value="RNaseH_sf"/>
</dbReference>
<gene>
    <name evidence="3" type="ORF">AK812_SmicGene9884</name>
</gene>
<dbReference type="GO" id="GO:0003676">
    <property type="term" value="F:nucleic acid binding"/>
    <property type="evidence" value="ECO:0007669"/>
    <property type="project" value="InterPro"/>
</dbReference>
<dbReference type="InterPro" id="IPR003034">
    <property type="entry name" value="SAP_dom"/>
</dbReference>
<proteinExistence type="predicted"/>
<feature type="domain" description="SAP" evidence="2">
    <location>
        <begin position="507"/>
        <end position="541"/>
    </location>
</feature>
<feature type="compositionally biased region" description="Basic and acidic residues" evidence="1">
    <location>
        <begin position="327"/>
        <end position="337"/>
    </location>
</feature>
<dbReference type="InterPro" id="IPR012337">
    <property type="entry name" value="RNaseH-like_sf"/>
</dbReference>
<feature type="compositionally biased region" description="Basic residues" evidence="1">
    <location>
        <begin position="372"/>
        <end position="386"/>
    </location>
</feature>
<feature type="region of interest" description="Disordered" evidence="1">
    <location>
        <begin position="706"/>
        <end position="732"/>
    </location>
</feature>
<protein>
    <submittedName>
        <fullName evidence="3">Retrovirus-related Pol polyprotein from transposon TNT 1-94</fullName>
    </submittedName>
</protein>
<feature type="region of interest" description="Disordered" evidence="1">
    <location>
        <begin position="564"/>
        <end position="600"/>
    </location>
</feature>
<dbReference type="Gene3D" id="3.30.65.10">
    <property type="entry name" value="Bacterial Topoisomerase I, domain 1"/>
    <property type="match status" value="1"/>
</dbReference>
<reference evidence="3 4" key="1">
    <citation type="submission" date="2016-02" db="EMBL/GenBank/DDBJ databases">
        <title>Genome analysis of coral dinoflagellate symbionts highlights evolutionary adaptations to a symbiotic lifestyle.</title>
        <authorList>
            <person name="Aranda M."/>
            <person name="Li Y."/>
            <person name="Liew Y.J."/>
            <person name="Baumgarten S."/>
            <person name="Simakov O."/>
            <person name="Wilson M."/>
            <person name="Piel J."/>
            <person name="Ashoor H."/>
            <person name="Bougouffa S."/>
            <person name="Bajic V.B."/>
            <person name="Ryu T."/>
            <person name="Ravasi T."/>
            <person name="Bayer T."/>
            <person name="Micklem G."/>
            <person name="Kim H."/>
            <person name="Bhak J."/>
            <person name="Lajeunesse T.C."/>
            <person name="Voolstra C.R."/>
        </authorList>
    </citation>
    <scope>NUCLEOTIDE SEQUENCE [LARGE SCALE GENOMIC DNA]</scope>
    <source>
        <strain evidence="3 4">CCMP2467</strain>
    </source>
</reference>
<feature type="compositionally biased region" description="Basic and acidic residues" evidence="1">
    <location>
        <begin position="428"/>
        <end position="444"/>
    </location>
</feature>
<feature type="compositionally biased region" description="Low complexity" evidence="1">
    <location>
        <begin position="1337"/>
        <end position="1348"/>
    </location>
</feature>
<dbReference type="InterPro" id="IPR013103">
    <property type="entry name" value="RVT_2"/>
</dbReference>
<sequence>MAAAGVAASAFWKDEEIVVDRDGVPHFTGAQPALMKEYRRRVLFAFNSLEGSGDDDTKEKRSLEKKQKRFAGRLLQALHGEAYKACADLMLDPEKLRNKDGYKEIFRALGQIEKAGIIRKTEAFDQFFDKCYRRKGQAIDSYLRQRKQDWDDLCDLGDGIKMSEDLLAYFTLKNVNLGKDDKRQILLANQSAYSLEGIEKALRVSFYDVHEREKAAARDWHHGARRPPKGAGKRHHGYAHYTEEPLEDDGPEFEDEEAVAEDPGDFAFEAGDEAEEEYETASDLGASGDEEVYNAYSSYKESREKLREIQRSRGFFKGKGKNTGSSQDERKAAINREKARTRCSACNRLGHWAGDSQCPLRGSGAGFGRGAPKGRPRPGGKAKGKAKGKEKAYLVSEGPLFFSLGSAEDEEAGFCNMVFDEDGNMEQDAGKTELDDKRKAREPEEQSEWSVVSPPAGLPSYTAELSPEPPMPKETAEKEVTQKIYIPAGNVEKLTVPTFASARPAALDRLKVRELQCDCDRWGIATSGSKEQIYNRLVRFYQGKAVEKKGCTKRFVQLEELGFLKPPPRGTMTTSPAAAPSSSTSPSLPAPTGTTGRNTKKEVAGYSKNLEEGKSKAPSRIFRSYASEAQRPICPRTGLQLPEDLEVGAAMPEVLCMACQLPMVLRRRRDGTAFFFGCSNFPTGRSCKYTMELDEGLAARDAARAGLEDPGRNLPKEPEFSREPSNENSEHVFSGTTLDQEHHRLQEGAGEVDESRVALLDTACTSCLHSRRWREAYMKSLPREFVGQCAPTATRKTFHFANGASTPDKLVVWRIPIFVKNVPGEVFSAEVESGSTPLLLSIPAMKALAMVLDMQAETVFVGALKVNVEMLTTRTKHLAIRVALEDGATWTSSPKAELQPRAISEAEDILVYYLYEAKLPLLHQLPPPQAFAAGEVNRDRPAPDLSARGVTARDRRGTLTSRRAAELRRAASKQAEQDSRSRRVLQRSFSLAEQWCTDGFQNTFLHEPFGGSRGVTQHAFEERGWTCSNPLVWKDGSDVFSRGTQAIARQVLQEHRPYLLFVAGHSAPWRVLADSRGAFKEKAAKRVIGLLVSLCRRQQEAGRYFLLEAPPATGARAFDQVAKVLLQKADGKLAFGDLCRFGQSGPDGRRPMRRRTGWLTNGEALLNALCLQCVCPFGAHAVPTAKRTDVEYPRPLCRAVCQGIVENMGLDYASGMARHGGLQPEARAYPVGEEEVDSADEDYEEPMEDDWRFGAEGQLIRVHRAPRRKLFLPLSSTAPPYPLSDLTGMRKTRMLLQDGARREMEDDWNQASWNDRANTMDQPWTGETEFAVRRRAAPTAEAEPQQQEEPPDRRQGPEHDSAMPFDSAVYQDEDAVEEFSLDRHFDENGELREPLEQAPAAEEPQQEEEPPDRRALRRGRPRTRQLQRGFWTEVEDEQVTQMLEDTLDYVQQEGGPDWNKINLDTDLGKAWCDLEAGRADVQLILCSIRARRMKKPQPHAGAHEVPIRKSFIFLDGGKVLTTDWESWSTMSPASQVRPLIASGRRIYLVLYGNEAGEGPGQGGGDDPWQGREAARERQWQALPRELKQAIKRVHVNLGHADPRAMLRALRLAKASEVALKACRLFRCPACPRGAAHQARPSKLPMTDEFNIQVGLDVFAAKDASGQEWSWLNILCQGTTFQVTALLGETVANPSGAEVMEKLATHWLSWAGYPERGVATDRAKYFIAEVADDFADHGCIFETAARAAPWQIGQVERHGGLWKAAFQRTVWAQQVQGREEVLWATAAVTQAKNSDSRRGGFSPAQWVLGKQIRLPAALCDEEEVSRLGAQALASTPGTKFFRRTQLRFAAREAFARASNSAALRRAELRQVRPARGPFPVGAYVFYYDSTQKEPSPNNWRGVARVIGREGSRTIWISHRGIILAVSPEHLARAFDQEVEQWSVVSQELELVSTAPVAGGTGFIDLRQAPLPEPAPEGPQPLEDELARELEEQVAQESASSRSMSLRAESERAASRMRRSSEFFVSQEKRRRMSRQAGSLEAPATPGPPASAHQVPVNDPGNVDEELGEENLEEMEWDPDRHDYHQSVPRRQLTPVVEDPAAEAQEREAKRLKVASADFVSEGPVQTCSAYLAAETEHYLEDRAEEHYQRHARAYAALGVTRSDLVFGVRRNSFQEHYQALAAQGQPQDTVKKKARKEIRLHELSQERQLLFTGPTGSDAREWDAWLSKGACDVLNEKDSARIRREKPDLVIPTRWVRTNKNDGIVGKDFLAKSRLVVQGFKDRSLGHYRRDAPTASAVAESLCLAICASFGFVLLAKDIKNAYFSGKNVGREVYLDQPRGGLPGLAKGQLLKANKAIYGFAEAARLFWLALKEHLEADGWQESRLEPALFYLRREGRLCGILVTHVDDIEGGVRAEMLTEAFQKSSLALEFATNHYRDFIFRGREVKQHQGSNNIDVTMKNYALSLKTVKVNPDRRAQLTSELESEEKEAFQSHAGELGWLTRQLRCDLAYENGVIQRCKADVCIADLLRLKQYVGQARRGADFRLRYWSDIDLRRAVIVHLADSGHANGTPDYKEEMKYKSVGGYFILAANPGILEGAEVRADVLAFHSTQTKRVCRSTLAAEASHLAEAVEAGDWIIVLLEEALSGKVDLKNWADVIEERPRAYVTDAKSVFDYLQRDATSTSSDKRMAIEGALLRETVRKRNAHIRWIDGQQNIANVLTKSNAEKDTLREFLRSGKTCLTQTDANKQLKARKQLERQNRRKVKNENQEHRQALSQARRAEAAREVEAYSGSDGGHSQRKEEGM</sequence>
<feature type="compositionally biased region" description="Low complexity" evidence="1">
    <location>
        <begin position="1995"/>
        <end position="2005"/>
    </location>
</feature>
<evidence type="ECO:0000313" key="4">
    <source>
        <dbReference type="Proteomes" id="UP000186817"/>
    </source>
</evidence>
<feature type="region of interest" description="Disordered" evidence="1">
    <location>
        <begin position="933"/>
        <end position="959"/>
    </location>
</feature>
<feature type="region of interest" description="Disordered" evidence="1">
    <location>
        <begin position="316"/>
        <end position="337"/>
    </location>
</feature>
<feature type="region of interest" description="Disordered" evidence="1">
    <location>
        <begin position="1987"/>
        <end position="2063"/>
    </location>
</feature>